<evidence type="ECO:0000256" key="2">
    <source>
        <dbReference type="SAM" id="Phobius"/>
    </source>
</evidence>
<feature type="coiled-coil region" evidence="1">
    <location>
        <begin position="53"/>
        <end position="94"/>
    </location>
</feature>
<dbReference type="AlphaFoldDB" id="A0AA47LAL8"/>
<feature type="transmembrane region" description="Helical" evidence="2">
    <location>
        <begin position="12"/>
        <end position="32"/>
    </location>
</feature>
<evidence type="ECO:0000313" key="3">
    <source>
        <dbReference type="EMBL" id="WAT93823.1"/>
    </source>
</evidence>
<name>A0AA47LAL8_VIBPH</name>
<organism evidence="3 4">
    <name type="scientific">Vibrio parahaemolyticus</name>
    <dbReference type="NCBI Taxonomy" id="670"/>
    <lineage>
        <taxon>Bacteria</taxon>
        <taxon>Pseudomonadati</taxon>
        <taxon>Pseudomonadota</taxon>
        <taxon>Gammaproteobacteria</taxon>
        <taxon>Vibrionales</taxon>
        <taxon>Vibrionaceae</taxon>
        <taxon>Vibrio</taxon>
    </lineage>
</organism>
<keyword evidence="2" id="KW-1133">Transmembrane helix</keyword>
<protein>
    <submittedName>
        <fullName evidence="3">Uncharacterized protein</fullName>
    </submittedName>
</protein>
<dbReference type="Proteomes" id="UP001156560">
    <property type="component" value="Plasmid pHLB"/>
</dbReference>
<sequence length="97" mass="10877">MGEELQAVQVKTLTTLVGFLSAGLLSLIAFLFTTTNTKVNENHTATQSLKVSLAEEKQRTSSLEAQYKKLETENEKLQNQYDSLKDRVLTLEVSKRS</sequence>
<keyword evidence="3" id="KW-0614">Plasmid</keyword>
<reference evidence="3" key="1">
    <citation type="submission" date="2023-06" db="EMBL/GenBank/DDBJ databases">
        <title>Vibrio parahaemolyticus become highly virulent by producing novel Tc toxins.</title>
        <authorList>
            <person name="Yang F."/>
            <person name="You Y."/>
            <person name="Lai Q."/>
            <person name="Xu L."/>
            <person name="Li F."/>
        </authorList>
    </citation>
    <scope>NUCLEOTIDE SEQUENCE</scope>
    <source>
        <strain evidence="3">Vp-HL-202005</strain>
        <plasmid evidence="3">pHLB</plasmid>
    </source>
</reference>
<proteinExistence type="predicted"/>
<keyword evidence="1" id="KW-0175">Coiled coil</keyword>
<accession>A0AA47LAL8</accession>
<dbReference type="RefSeq" id="WP_077202342.1">
    <property type="nucleotide sequence ID" value="NZ_CP114197.1"/>
</dbReference>
<keyword evidence="2" id="KW-0812">Transmembrane</keyword>
<geneLocation type="plasmid" evidence="3 4">
    <name>pHLB</name>
</geneLocation>
<evidence type="ECO:0000313" key="4">
    <source>
        <dbReference type="Proteomes" id="UP001156560"/>
    </source>
</evidence>
<dbReference type="EMBL" id="CP114197">
    <property type="protein sequence ID" value="WAT93823.1"/>
    <property type="molecule type" value="Genomic_DNA"/>
</dbReference>
<dbReference type="SUPFAM" id="SSF90257">
    <property type="entry name" value="Myosin rod fragments"/>
    <property type="match status" value="1"/>
</dbReference>
<evidence type="ECO:0000256" key="1">
    <source>
        <dbReference type="SAM" id="Coils"/>
    </source>
</evidence>
<keyword evidence="2" id="KW-0472">Membrane</keyword>
<gene>
    <name evidence="3" type="ORF">O1Q84_26935</name>
</gene>